<organism evidence="2 3">
    <name type="scientific">Medicago truncatula</name>
    <name type="common">Barrel medic</name>
    <name type="synonym">Medicago tribuloides</name>
    <dbReference type="NCBI Taxonomy" id="3880"/>
    <lineage>
        <taxon>Eukaryota</taxon>
        <taxon>Viridiplantae</taxon>
        <taxon>Streptophyta</taxon>
        <taxon>Embryophyta</taxon>
        <taxon>Tracheophyta</taxon>
        <taxon>Spermatophyta</taxon>
        <taxon>Magnoliopsida</taxon>
        <taxon>eudicotyledons</taxon>
        <taxon>Gunneridae</taxon>
        <taxon>Pentapetalae</taxon>
        <taxon>rosids</taxon>
        <taxon>fabids</taxon>
        <taxon>Fabales</taxon>
        <taxon>Fabaceae</taxon>
        <taxon>Papilionoideae</taxon>
        <taxon>50 kb inversion clade</taxon>
        <taxon>NPAAA clade</taxon>
        <taxon>Hologalegina</taxon>
        <taxon>IRL clade</taxon>
        <taxon>Trifolieae</taxon>
        <taxon>Medicago</taxon>
    </lineage>
</organism>
<evidence type="ECO:0000256" key="1">
    <source>
        <dbReference type="SAM" id="MobiDB-lite"/>
    </source>
</evidence>
<accession>A0A396IJ37</accession>
<dbReference type="EMBL" id="PSQE01000003">
    <property type="protein sequence ID" value="RHN65676.1"/>
    <property type="molecule type" value="Genomic_DNA"/>
</dbReference>
<gene>
    <name evidence="2" type="ORF">MtrunA17_Chr3g0082531</name>
</gene>
<name>A0A396IJ37_MEDTR</name>
<dbReference type="AlphaFoldDB" id="A0A396IJ37"/>
<feature type="region of interest" description="Disordered" evidence="1">
    <location>
        <begin position="23"/>
        <end position="44"/>
    </location>
</feature>
<evidence type="ECO:0000313" key="3">
    <source>
        <dbReference type="Proteomes" id="UP000265566"/>
    </source>
</evidence>
<protein>
    <submittedName>
        <fullName evidence="2">Uncharacterized protein</fullName>
    </submittedName>
</protein>
<reference evidence="3" key="1">
    <citation type="journal article" date="2018" name="Nat. Plants">
        <title>Whole-genome landscape of Medicago truncatula symbiotic genes.</title>
        <authorList>
            <person name="Pecrix Y."/>
            <person name="Staton S.E."/>
            <person name="Sallet E."/>
            <person name="Lelandais-Briere C."/>
            <person name="Moreau S."/>
            <person name="Carrere S."/>
            <person name="Blein T."/>
            <person name="Jardinaud M.F."/>
            <person name="Latrasse D."/>
            <person name="Zouine M."/>
            <person name="Zahm M."/>
            <person name="Kreplak J."/>
            <person name="Mayjonade B."/>
            <person name="Satge C."/>
            <person name="Perez M."/>
            <person name="Cauet S."/>
            <person name="Marande W."/>
            <person name="Chantry-Darmon C."/>
            <person name="Lopez-Roques C."/>
            <person name="Bouchez O."/>
            <person name="Berard A."/>
            <person name="Debelle F."/>
            <person name="Munos S."/>
            <person name="Bendahmane A."/>
            <person name="Berges H."/>
            <person name="Niebel A."/>
            <person name="Buitink J."/>
            <person name="Frugier F."/>
            <person name="Benhamed M."/>
            <person name="Crespi M."/>
            <person name="Gouzy J."/>
            <person name="Gamas P."/>
        </authorList>
    </citation>
    <scope>NUCLEOTIDE SEQUENCE [LARGE SCALE GENOMIC DNA]</scope>
    <source>
        <strain evidence="3">cv. Jemalong A17</strain>
    </source>
</reference>
<sequence>MRVIALLLKDCIIPMGSRIEPKTLRRSTLPDPKPIPLSQPKWVR</sequence>
<dbReference type="Gramene" id="rna13544">
    <property type="protein sequence ID" value="RHN65676.1"/>
    <property type="gene ID" value="gene13544"/>
</dbReference>
<comment type="caution">
    <text evidence="2">The sequence shown here is derived from an EMBL/GenBank/DDBJ whole genome shotgun (WGS) entry which is preliminary data.</text>
</comment>
<proteinExistence type="predicted"/>
<evidence type="ECO:0000313" key="2">
    <source>
        <dbReference type="EMBL" id="RHN65676.1"/>
    </source>
</evidence>
<dbReference type="Proteomes" id="UP000265566">
    <property type="component" value="Chromosome 3"/>
</dbReference>